<feature type="non-terminal residue" evidence="1">
    <location>
        <position position="1"/>
    </location>
</feature>
<evidence type="ECO:0000313" key="1">
    <source>
        <dbReference type="EMBL" id="MCI63943.1"/>
    </source>
</evidence>
<comment type="caution">
    <text evidence="1">The sequence shown here is derived from an EMBL/GenBank/DDBJ whole genome shotgun (WGS) entry which is preliminary data.</text>
</comment>
<protein>
    <submittedName>
        <fullName evidence="1">Uncharacterized protein</fullName>
    </submittedName>
</protein>
<name>A0A392TRW9_9FABA</name>
<dbReference type="EMBL" id="LXQA010646356">
    <property type="protein sequence ID" value="MCI63943.1"/>
    <property type="molecule type" value="Genomic_DNA"/>
</dbReference>
<evidence type="ECO:0000313" key="2">
    <source>
        <dbReference type="Proteomes" id="UP000265520"/>
    </source>
</evidence>
<organism evidence="1 2">
    <name type="scientific">Trifolium medium</name>
    <dbReference type="NCBI Taxonomy" id="97028"/>
    <lineage>
        <taxon>Eukaryota</taxon>
        <taxon>Viridiplantae</taxon>
        <taxon>Streptophyta</taxon>
        <taxon>Embryophyta</taxon>
        <taxon>Tracheophyta</taxon>
        <taxon>Spermatophyta</taxon>
        <taxon>Magnoliopsida</taxon>
        <taxon>eudicotyledons</taxon>
        <taxon>Gunneridae</taxon>
        <taxon>Pentapetalae</taxon>
        <taxon>rosids</taxon>
        <taxon>fabids</taxon>
        <taxon>Fabales</taxon>
        <taxon>Fabaceae</taxon>
        <taxon>Papilionoideae</taxon>
        <taxon>50 kb inversion clade</taxon>
        <taxon>NPAAA clade</taxon>
        <taxon>Hologalegina</taxon>
        <taxon>IRL clade</taxon>
        <taxon>Trifolieae</taxon>
        <taxon>Trifolium</taxon>
    </lineage>
</organism>
<sequence length="59" mass="6358">AMVQGQFHLLESARHAADAGAARSVALFYSDFLLVLARRAGVVCATRRCVDSGLTFVDF</sequence>
<proteinExistence type="predicted"/>
<dbReference type="AlphaFoldDB" id="A0A392TRW9"/>
<keyword evidence="2" id="KW-1185">Reference proteome</keyword>
<reference evidence="1 2" key="1">
    <citation type="journal article" date="2018" name="Front. Plant Sci.">
        <title>Red Clover (Trifolium pratense) and Zigzag Clover (T. medium) - A Picture of Genomic Similarities and Differences.</title>
        <authorList>
            <person name="Dluhosova J."/>
            <person name="Istvanek J."/>
            <person name="Nedelnik J."/>
            <person name="Repkova J."/>
        </authorList>
    </citation>
    <scope>NUCLEOTIDE SEQUENCE [LARGE SCALE GENOMIC DNA]</scope>
    <source>
        <strain evidence="2">cv. 10/8</strain>
        <tissue evidence="1">Leaf</tissue>
    </source>
</reference>
<dbReference type="Proteomes" id="UP000265520">
    <property type="component" value="Unassembled WGS sequence"/>
</dbReference>
<accession>A0A392TRW9</accession>